<name>A0A0D3ISJ5_EMIH1</name>
<evidence type="ECO:0000313" key="2">
    <source>
        <dbReference type="EnsemblProtists" id="EOD14230"/>
    </source>
</evidence>
<accession>A0A0D3ISJ5</accession>
<organism evidence="2 3">
    <name type="scientific">Emiliania huxleyi (strain CCMP1516)</name>
    <dbReference type="NCBI Taxonomy" id="280463"/>
    <lineage>
        <taxon>Eukaryota</taxon>
        <taxon>Haptista</taxon>
        <taxon>Haptophyta</taxon>
        <taxon>Prymnesiophyceae</taxon>
        <taxon>Isochrysidales</taxon>
        <taxon>Noelaerhabdaceae</taxon>
        <taxon>Emiliania</taxon>
    </lineage>
</organism>
<dbReference type="HOGENOM" id="CLU_1514476_0_0_1"/>
<evidence type="ECO:0000256" key="1">
    <source>
        <dbReference type="SAM" id="MobiDB-lite"/>
    </source>
</evidence>
<protein>
    <submittedName>
        <fullName evidence="2">Uncharacterized protein</fullName>
    </submittedName>
</protein>
<dbReference type="AlphaFoldDB" id="A0A0D3ISJ5"/>
<evidence type="ECO:0000313" key="3">
    <source>
        <dbReference type="Proteomes" id="UP000013827"/>
    </source>
</evidence>
<dbReference type="GeneID" id="17260383"/>
<sequence length="178" mass="19968">MDVHIYHHVARAAPELWASEFASDLRQMATAARASEGIAPAPPSRRRRRRPVARRGVHARARRRRRRRRGALSAPACHNAVRSPISSCCSTHAGRQLRSPPPARRRWRTGTPSASWGSRRGDIGARRRHWRRRIGAGGCTVLPQGRVSALRRGRRGLPRPESWQPQTTAVQAEAWGRG</sequence>
<dbReference type="PaxDb" id="2903-EOD14230"/>
<reference evidence="3" key="1">
    <citation type="journal article" date="2013" name="Nature">
        <title>Pan genome of the phytoplankton Emiliania underpins its global distribution.</title>
        <authorList>
            <person name="Read B.A."/>
            <person name="Kegel J."/>
            <person name="Klute M.J."/>
            <person name="Kuo A."/>
            <person name="Lefebvre S.C."/>
            <person name="Maumus F."/>
            <person name="Mayer C."/>
            <person name="Miller J."/>
            <person name="Monier A."/>
            <person name="Salamov A."/>
            <person name="Young J."/>
            <person name="Aguilar M."/>
            <person name="Claverie J.M."/>
            <person name="Frickenhaus S."/>
            <person name="Gonzalez K."/>
            <person name="Herman E.K."/>
            <person name="Lin Y.C."/>
            <person name="Napier J."/>
            <person name="Ogata H."/>
            <person name="Sarno A.F."/>
            <person name="Shmutz J."/>
            <person name="Schroeder D."/>
            <person name="de Vargas C."/>
            <person name="Verret F."/>
            <person name="von Dassow P."/>
            <person name="Valentin K."/>
            <person name="Van de Peer Y."/>
            <person name="Wheeler G."/>
            <person name="Dacks J.B."/>
            <person name="Delwiche C.F."/>
            <person name="Dyhrman S.T."/>
            <person name="Glockner G."/>
            <person name="John U."/>
            <person name="Richards T."/>
            <person name="Worden A.Z."/>
            <person name="Zhang X."/>
            <person name="Grigoriev I.V."/>
            <person name="Allen A.E."/>
            <person name="Bidle K."/>
            <person name="Borodovsky M."/>
            <person name="Bowler C."/>
            <person name="Brownlee C."/>
            <person name="Cock J.M."/>
            <person name="Elias M."/>
            <person name="Gladyshev V.N."/>
            <person name="Groth M."/>
            <person name="Guda C."/>
            <person name="Hadaegh A."/>
            <person name="Iglesias-Rodriguez M.D."/>
            <person name="Jenkins J."/>
            <person name="Jones B.M."/>
            <person name="Lawson T."/>
            <person name="Leese F."/>
            <person name="Lindquist E."/>
            <person name="Lobanov A."/>
            <person name="Lomsadze A."/>
            <person name="Malik S.B."/>
            <person name="Marsh M.E."/>
            <person name="Mackinder L."/>
            <person name="Mock T."/>
            <person name="Mueller-Roeber B."/>
            <person name="Pagarete A."/>
            <person name="Parker M."/>
            <person name="Probert I."/>
            <person name="Quesneville H."/>
            <person name="Raines C."/>
            <person name="Rensing S.A."/>
            <person name="Riano-Pachon D.M."/>
            <person name="Richier S."/>
            <person name="Rokitta S."/>
            <person name="Shiraiwa Y."/>
            <person name="Soanes D.M."/>
            <person name="van der Giezen M."/>
            <person name="Wahlund T.M."/>
            <person name="Williams B."/>
            <person name="Wilson W."/>
            <person name="Wolfe G."/>
            <person name="Wurch L.L."/>
        </authorList>
    </citation>
    <scope>NUCLEOTIDE SEQUENCE</scope>
</reference>
<dbReference type="RefSeq" id="XP_005766659.1">
    <property type="nucleotide sequence ID" value="XM_005766602.1"/>
</dbReference>
<reference evidence="2" key="2">
    <citation type="submission" date="2024-10" db="UniProtKB">
        <authorList>
            <consortium name="EnsemblProtists"/>
        </authorList>
    </citation>
    <scope>IDENTIFICATION</scope>
</reference>
<dbReference type="Proteomes" id="UP000013827">
    <property type="component" value="Unassembled WGS sequence"/>
</dbReference>
<feature type="region of interest" description="Disordered" evidence="1">
    <location>
        <begin position="152"/>
        <end position="178"/>
    </location>
</feature>
<proteinExistence type="predicted"/>
<feature type="compositionally biased region" description="Basic residues" evidence="1">
    <location>
        <begin position="44"/>
        <end position="70"/>
    </location>
</feature>
<dbReference type="KEGG" id="ehx:EMIHUDRAFT_370894"/>
<keyword evidence="3" id="KW-1185">Reference proteome</keyword>
<dbReference type="EnsemblProtists" id="EOD14230">
    <property type="protein sequence ID" value="EOD14230"/>
    <property type="gene ID" value="EMIHUDRAFT_370894"/>
</dbReference>
<feature type="region of interest" description="Disordered" evidence="1">
    <location>
        <begin position="32"/>
        <end position="124"/>
    </location>
</feature>